<sequence length="517" mass="56362">MGKMFRYIVALLLVSLYSKSSGAPTNGSGTDLSTLLTNLASTCENQFLRTQITNKVNDCHVLVPPYDEKRFQCMLFYDINKQLCAAVAASKLALLEDYTAQLQKEQDVKKLCNAAQDWSFTELGEVYKKYVSVVFNDPYRCARVCSVDNNDLLNMESNFYCKYLKWGSEMLKPQVVIAPSQAGTAVDAPVHLTAKAADTVTKNPAPLPVEASEQSSPDINVKDPVAVPKPFAPANTDASHVPAAEPASSTPVKINPEVAGNVETGAELPIPKLPVSGVALDPSPVKPDTTGSNKGVVDPNSAVSSEGAQIKPVSQIEPEKKQEATSDSIKNDAKPKETETNAEPKKVDAPINPPNNQVDKPNPNDIADPDEYQNDLDSEEVRGGLSDNQGGDDGDDGSLDELKADKTKIDESKKSDIPISQFNVNDISQKEYYPSDGFTEDDDHFFSFFLTAIVMVIILYILYHNKSKVSKVIMGLIVEGRQPGRRRNSRGHAYKRLDTLEQAMSTNTAAPPSKIIY</sequence>
<evidence type="ECO:0000313" key="4">
    <source>
        <dbReference type="EMBL" id="KAL0832134.1"/>
    </source>
</evidence>
<protein>
    <submittedName>
        <fullName evidence="4">Uncharacterized protein</fullName>
    </submittedName>
</protein>
<evidence type="ECO:0000256" key="2">
    <source>
        <dbReference type="SAM" id="Phobius"/>
    </source>
</evidence>
<dbReference type="EMBL" id="JBEDNZ010000011">
    <property type="protein sequence ID" value="KAL0832134.1"/>
    <property type="molecule type" value="Genomic_DNA"/>
</dbReference>
<keyword evidence="2" id="KW-0472">Membrane</keyword>
<dbReference type="Proteomes" id="UP001549921">
    <property type="component" value="Unassembled WGS sequence"/>
</dbReference>
<dbReference type="AlphaFoldDB" id="A0ABD0T299"/>
<reference evidence="4 5" key="1">
    <citation type="submission" date="2024-06" db="EMBL/GenBank/DDBJ databases">
        <title>A chromosome-level genome assembly of beet webworm, Loxostege sticticalis.</title>
        <authorList>
            <person name="Zhang Y."/>
        </authorList>
    </citation>
    <scope>NUCLEOTIDE SEQUENCE [LARGE SCALE GENOMIC DNA]</scope>
    <source>
        <strain evidence="4">AQ028</strain>
        <tissue evidence="4">Male pupae</tissue>
    </source>
</reference>
<evidence type="ECO:0000256" key="1">
    <source>
        <dbReference type="SAM" id="MobiDB-lite"/>
    </source>
</evidence>
<evidence type="ECO:0000256" key="3">
    <source>
        <dbReference type="SAM" id="SignalP"/>
    </source>
</evidence>
<dbReference type="PANTHER" id="PTHR16502">
    <property type="entry name" value="KERATINOCYTE-ASSOCIATED TRANSMEMBRANE PROTEIN 2"/>
    <property type="match status" value="1"/>
</dbReference>
<keyword evidence="2" id="KW-0812">Transmembrane</keyword>
<feature type="transmembrane region" description="Helical" evidence="2">
    <location>
        <begin position="445"/>
        <end position="463"/>
    </location>
</feature>
<feature type="signal peptide" evidence="3">
    <location>
        <begin position="1"/>
        <end position="22"/>
    </location>
</feature>
<evidence type="ECO:0000313" key="5">
    <source>
        <dbReference type="Proteomes" id="UP001549921"/>
    </source>
</evidence>
<accession>A0ABD0T299</accession>
<dbReference type="PANTHER" id="PTHR16502:SF0">
    <property type="entry name" value="KERATINOCYTE-ASSOCIATED TRANSMEMBRANE PROTEIN 2"/>
    <property type="match status" value="1"/>
</dbReference>
<feature type="compositionally biased region" description="Acidic residues" evidence="1">
    <location>
        <begin position="367"/>
        <end position="378"/>
    </location>
</feature>
<dbReference type="InterPro" id="IPR037645">
    <property type="entry name" value="KCT2"/>
</dbReference>
<comment type="caution">
    <text evidence="4">The sequence shown here is derived from an EMBL/GenBank/DDBJ whole genome shotgun (WGS) entry which is preliminary data.</text>
</comment>
<feature type="region of interest" description="Disordered" evidence="1">
    <location>
        <begin position="203"/>
        <end position="255"/>
    </location>
</feature>
<gene>
    <name evidence="4" type="ORF">ABMA28_001598</name>
</gene>
<organism evidence="4 5">
    <name type="scientific">Loxostege sticticalis</name>
    <name type="common">Beet webworm moth</name>
    <dbReference type="NCBI Taxonomy" id="481309"/>
    <lineage>
        <taxon>Eukaryota</taxon>
        <taxon>Metazoa</taxon>
        <taxon>Ecdysozoa</taxon>
        <taxon>Arthropoda</taxon>
        <taxon>Hexapoda</taxon>
        <taxon>Insecta</taxon>
        <taxon>Pterygota</taxon>
        <taxon>Neoptera</taxon>
        <taxon>Endopterygota</taxon>
        <taxon>Lepidoptera</taxon>
        <taxon>Glossata</taxon>
        <taxon>Ditrysia</taxon>
        <taxon>Pyraloidea</taxon>
        <taxon>Crambidae</taxon>
        <taxon>Pyraustinae</taxon>
        <taxon>Loxostege</taxon>
    </lineage>
</organism>
<dbReference type="Pfam" id="PF17818">
    <property type="entry name" value="KCT2"/>
    <property type="match status" value="1"/>
</dbReference>
<keyword evidence="3" id="KW-0732">Signal</keyword>
<feature type="compositionally biased region" description="Acidic residues" evidence="1">
    <location>
        <begin position="390"/>
        <end position="399"/>
    </location>
</feature>
<feature type="chain" id="PRO_5044722849" evidence="3">
    <location>
        <begin position="23"/>
        <end position="517"/>
    </location>
</feature>
<dbReference type="EMBL" id="JBEDNZ010000011">
    <property type="protein sequence ID" value="KAL0832133.1"/>
    <property type="molecule type" value="Genomic_DNA"/>
</dbReference>
<proteinExistence type="predicted"/>
<name>A0ABD0T299_LOXSC</name>
<feature type="compositionally biased region" description="Basic and acidic residues" evidence="1">
    <location>
        <begin position="317"/>
        <end position="348"/>
    </location>
</feature>
<feature type="region of interest" description="Disordered" evidence="1">
    <location>
        <begin position="273"/>
        <end position="401"/>
    </location>
</feature>
<keyword evidence="2" id="KW-1133">Transmembrane helix</keyword>